<gene>
    <name evidence="1" type="primary">ORF211128</name>
</gene>
<name>A0A0B7BTB6_9EUPU</name>
<protein>
    <submittedName>
        <fullName evidence="1">Uncharacterized protein</fullName>
    </submittedName>
</protein>
<reference evidence="1" key="1">
    <citation type="submission" date="2014-12" db="EMBL/GenBank/DDBJ databases">
        <title>Insight into the proteome of Arion vulgaris.</title>
        <authorList>
            <person name="Aradska J."/>
            <person name="Bulat T."/>
            <person name="Smidak R."/>
            <person name="Sarate P."/>
            <person name="Gangsoo J."/>
            <person name="Sialana F."/>
            <person name="Bilban M."/>
            <person name="Lubec G."/>
        </authorList>
    </citation>
    <scope>NUCLEOTIDE SEQUENCE</scope>
    <source>
        <tissue evidence="1">Skin</tissue>
    </source>
</reference>
<organism evidence="1">
    <name type="scientific">Arion vulgaris</name>
    <dbReference type="NCBI Taxonomy" id="1028688"/>
    <lineage>
        <taxon>Eukaryota</taxon>
        <taxon>Metazoa</taxon>
        <taxon>Spiralia</taxon>
        <taxon>Lophotrochozoa</taxon>
        <taxon>Mollusca</taxon>
        <taxon>Gastropoda</taxon>
        <taxon>Heterobranchia</taxon>
        <taxon>Euthyneura</taxon>
        <taxon>Panpulmonata</taxon>
        <taxon>Eupulmonata</taxon>
        <taxon>Stylommatophora</taxon>
        <taxon>Helicina</taxon>
        <taxon>Arionoidea</taxon>
        <taxon>Arionidae</taxon>
        <taxon>Arion</taxon>
    </lineage>
</organism>
<sequence>MDANRNQFIIFVCIRLDQECRQDNPMVVEAEAQAHISENSSENDVIIYRDDSVIRHVRSS</sequence>
<proteinExistence type="predicted"/>
<dbReference type="EMBL" id="HACG01049373">
    <property type="protein sequence ID" value="CEK96238.1"/>
    <property type="molecule type" value="Transcribed_RNA"/>
</dbReference>
<accession>A0A0B7BTB6</accession>
<dbReference type="AlphaFoldDB" id="A0A0B7BTB6"/>
<evidence type="ECO:0000313" key="1">
    <source>
        <dbReference type="EMBL" id="CEK96238.1"/>
    </source>
</evidence>